<dbReference type="EMBL" id="JADBEO010000014">
    <property type="protein sequence ID" value="MDR4306649.1"/>
    <property type="molecule type" value="Genomic_DNA"/>
</dbReference>
<feature type="signal peptide" evidence="2">
    <location>
        <begin position="1"/>
        <end position="19"/>
    </location>
</feature>
<organism evidence="3 4">
    <name type="scientific">Chelatococcus sambhunathii</name>
    <dbReference type="NCBI Taxonomy" id="363953"/>
    <lineage>
        <taxon>Bacteria</taxon>
        <taxon>Pseudomonadati</taxon>
        <taxon>Pseudomonadota</taxon>
        <taxon>Alphaproteobacteria</taxon>
        <taxon>Hyphomicrobiales</taxon>
        <taxon>Chelatococcaceae</taxon>
        <taxon>Chelatococcus</taxon>
    </lineage>
</organism>
<accession>A0ABU1DF69</accession>
<name>A0ABU1DF69_9HYPH</name>
<reference evidence="3" key="1">
    <citation type="submission" date="2020-10" db="EMBL/GenBank/DDBJ databases">
        <authorList>
            <person name="Abbas A."/>
            <person name="Razzaq R."/>
            <person name="Waqas M."/>
            <person name="Abbas N."/>
            <person name="Nielsen T.K."/>
            <person name="Hansen L.H."/>
            <person name="Hussain S."/>
            <person name="Shahid M."/>
        </authorList>
    </citation>
    <scope>NUCLEOTIDE SEQUENCE</scope>
    <source>
        <strain evidence="3">S14</strain>
    </source>
</reference>
<proteinExistence type="predicted"/>
<feature type="chain" id="PRO_5047178944" description="Secreted protein" evidence="2">
    <location>
        <begin position="20"/>
        <end position="82"/>
    </location>
</feature>
<protein>
    <recommendedName>
        <fullName evidence="5">Secreted protein</fullName>
    </recommendedName>
</protein>
<dbReference type="Proteomes" id="UP001181622">
    <property type="component" value="Unassembled WGS sequence"/>
</dbReference>
<evidence type="ECO:0000313" key="3">
    <source>
        <dbReference type="EMBL" id="MDR4306649.1"/>
    </source>
</evidence>
<evidence type="ECO:0000313" key="4">
    <source>
        <dbReference type="Proteomes" id="UP001181622"/>
    </source>
</evidence>
<sequence length="82" mass="8791">MRTLILAAATLSAMGAAHAETVVVRPQSETVVTAPPPAVVEERGVVVERKLDPYRQELNSEARENTPNVGDGTTRSNHANQN</sequence>
<evidence type="ECO:0000256" key="1">
    <source>
        <dbReference type="SAM" id="MobiDB-lite"/>
    </source>
</evidence>
<feature type="region of interest" description="Disordered" evidence="1">
    <location>
        <begin position="56"/>
        <end position="82"/>
    </location>
</feature>
<evidence type="ECO:0000256" key="2">
    <source>
        <dbReference type="SAM" id="SignalP"/>
    </source>
</evidence>
<keyword evidence="4" id="KW-1185">Reference proteome</keyword>
<gene>
    <name evidence="3" type="ORF">IHQ68_08465</name>
</gene>
<comment type="caution">
    <text evidence="3">The sequence shown here is derived from an EMBL/GenBank/DDBJ whole genome shotgun (WGS) entry which is preliminary data.</text>
</comment>
<keyword evidence="2" id="KW-0732">Signal</keyword>
<evidence type="ECO:0008006" key="5">
    <source>
        <dbReference type="Google" id="ProtNLM"/>
    </source>
</evidence>
<dbReference type="RefSeq" id="WP_309390711.1">
    <property type="nucleotide sequence ID" value="NZ_JADBEO010000014.1"/>
</dbReference>
<feature type="compositionally biased region" description="Polar residues" evidence="1">
    <location>
        <begin position="65"/>
        <end position="82"/>
    </location>
</feature>